<protein>
    <submittedName>
        <fullName evidence="6">Rieske (2Fe-2S) protein</fullName>
    </submittedName>
</protein>
<keyword evidence="1" id="KW-0001">2Fe-2S</keyword>
<gene>
    <name evidence="6" type="ORF">FV139_18765</name>
</gene>
<evidence type="ECO:0000256" key="2">
    <source>
        <dbReference type="ARBA" id="ARBA00022723"/>
    </source>
</evidence>
<name>A0A5C8ZRE7_9GAMM</name>
<evidence type="ECO:0000259" key="5">
    <source>
        <dbReference type="PROSITE" id="PS51296"/>
    </source>
</evidence>
<dbReference type="InterPro" id="IPR017941">
    <property type="entry name" value="Rieske_2Fe-2S"/>
</dbReference>
<dbReference type="GO" id="GO:0051537">
    <property type="term" value="F:2 iron, 2 sulfur cluster binding"/>
    <property type="evidence" value="ECO:0007669"/>
    <property type="project" value="UniProtKB-KW"/>
</dbReference>
<dbReference type="GO" id="GO:0046872">
    <property type="term" value="F:metal ion binding"/>
    <property type="evidence" value="ECO:0007669"/>
    <property type="project" value="UniProtKB-KW"/>
</dbReference>
<keyword evidence="3" id="KW-0408">Iron</keyword>
<dbReference type="PROSITE" id="PS51296">
    <property type="entry name" value="RIESKE"/>
    <property type="match status" value="1"/>
</dbReference>
<dbReference type="InterPro" id="IPR036922">
    <property type="entry name" value="Rieske_2Fe-2S_sf"/>
</dbReference>
<comment type="caution">
    <text evidence="6">The sequence shown here is derived from an EMBL/GenBank/DDBJ whole genome shotgun (WGS) entry which is preliminary data.</text>
</comment>
<evidence type="ECO:0000313" key="6">
    <source>
        <dbReference type="EMBL" id="TXS90299.1"/>
    </source>
</evidence>
<organism evidence="6 7">
    <name type="scientific">Parahaliea maris</name>
    <dbReference type="NCBI Taxonomy" id="2716870"/>
    <lineage>
        <taxon>Bacteria</taxon>
        <taxon>Pseudomonadati</taxon>
        <taxon>Pseudomonadota</taxon>
        <taxon>Gammaproteobacteria</taxon>
        <taxon>Cellvibrionales</taxon>
        <taxon>Halieaceae</taxon>
        <taxon>Parahaliea</taxon>
    </lineage>
</organism>
<dbReference type="Pfam" id="PF00355">
    <property type="entry name" value="Rieske"/>
    <property type="match status" value="1"/>
</dbReference>
<dbReference type="EMBL" id="VRZA01000008">
    <property type="protein sequence ID" value="TXS90299.1"/>
    <property type="molecule type" value="Genomic_DNA"/>
</dbReference>
<evidence type="ECO:0000313" key="7">
    <source>
        <dbReference type="Proteomes" id="UP000321039"/>
    </source>
</evidence>
<dbReference type="SUPFAM" id="SSF50022">
    <property type="entry name" value="ISP domain"/>
    <property type="match status" value="1"/>
</dbReference>
<dbReference type="Gene3D" id="2.102.10.10">
    <property type="entry name" value="Rieske [2Fe-2S] iron-sulphur domain"/>
    <property type="match status" value="1"/>
</dbReference>
<dbReference type="CDD" id="cd03467">
    <property type="entry name" value="Rieske"/>
    <property type="match status" value="1"/>
</dbReference>
<sequence>MTSPGGSLARVHLCALRDIPDGHSRGFDPRGGGRDYLFVVRRGRQIYAWRNACPHPGYEGASMPWRKHEYLDSERTHIVCAGHGALFDVESGECTMGPCRGLGLKALNVRLEGDEQLYWYPDAGVEEQ</sequence>
<dbReference type="PANTHER" id="PTHR40261:SF1">
    <property type="entry name" value="RIESKE DOMAIN-CONTAINING PROTEIN"/>
    <property type="match status" value="1"/>
</dbReference>
<dbReference type="Proteomes" id="UP000321039">
    <property type="component" value="Unassembled WGS sequence"/>
</dbReference>
<dbReference type="PANTHER" id="PTHR40261">
    <property type="match status" value="1"/>
</dbReference>
<evidence type="ECO:0000256" key="3">
    <source>
        <dbReference type="ARBA" id="ARBA00023004"/>
    </source>
</evidence>
<reference evidence="6 7" key="1">
    <citation type="submission" date="2019-08" db="EMBL/GenBank/DDBJ databases">
        <title>Parahaliea maris sp. nov., isolated from the surface seawater.</title>
        <authorList>
            <person name="Liu Y."/>
        </authorList>
    </citation>
    <scope>NUCLEOTIDE SEQUENCE [LARGE SCALE GENOMIC DNA]</scope>
    <source>
        <strain evidence="6 7">HSLHS9</strain>
    </source>
</reference>
<keyword evidence="2" id="KW-0479">Metal-binding</keyword>
<keyword evidence="7" id="KW-1185">Reference proteome</keyword>
<evidence type="ECO:0000256" key="1">
    <source>
        <dbReference type="ARBA" id="ARBA00022714"/>
    </source>
</evidence>
<evidence type="ECO:0000256" key="4">
    <source>
        <dbReference type="ARBA" id="ARBA00023014"/>
    </source>
</evidence>
<dbReference type="AlphaFoldDB" id="A0A5C8ZRE7"/>
<accession>A0A5C8ZRE7</accession>
<keyword evidence="4" id="KW-0411">Iron-sulfur</keyword>
<proteinExistence type="predicted"/>
<feature type="domain" description="Rieske" evidence="5">
    <location>
        <begin position="11"/>
        <end position="118"/>
    </location>
</feature>